<gene>
    <name evidence="2" type="ORF">SPMU_24030</name>
</gene>
<dbReference type="AlphaFoldDB" id="A0A245ZJQ9"/>
<reference evidence="2 3" key="1">
    <citation type="submission" date="2017-03" db="EMBL/GenBank/DDBJ databases">
        <title>Genome sequence of Sphingomonas mucosissima DSM 17494.</title>
        <authorList>
            <person name="Poehlein A."/>
            <person name="Wuebbeler J.H."/>
            <person name="Steinbuechel A."/>
            <person name="Daniel R."/>
        </authorList>
    </citation>
    <scope>NUCLEOTIDE SEQUENCE [LARGE SCALE GENOMIC DNA]</scope>
    <source>
        <strain evidence="2 3">DSM 17494</strain>
    </source>
</reference>
<dbReference type="EMBL" id="NBBJ01000003">
    <property type="protein sequence ID" value="OWK29981.1"/>
    <property type="molecule type" value="Genomic_DNA"/>
</dbReference>
<keyword evidence="3" id="KW-1185">Reference proteome</keyword>
<comment type="caution">
    <text evidence="2">The sequence shown here is derived from an EMBL/GenBank/DDBJ whole genome shotgun (WGS) entry which is preliminary data.</text>
</comment>
<organism evidence="2 3">
    <name type="scientific">Sphingomonas mucosissima</name>
    <dbReference type="NCBI Taxonomy" id="370959"/>
    <lineage>
        <taxon>Bacteria</taxon>
        <taxon>Pseudomonadati</taxon>
        <taxon>Pseudomonadota</taxon>
        <taxon>Alphaproteobacteria</taxon>
        <taxon>Sphingomonadales</taxon>
        <taxon>Sphingomonadaceae</taxon>
        <taxon>Sphingomonas</taxon>
    </lineage>
</organism>
<sequence length="55" mass="5685">MFNEPSGERNREQVSGTLFDPTLGGAEPAFAFLLGLPFSGEPAFLGSKGGGDHSS</sequence>
<accession>A0A245ZJQ9</accession>
<evidence type="ECO:0000256" key="1">
    <source>
        <dbReference type="SAM" id="MobiDB-lite"/>
    </source>
</evidence>
<proteinExistence type="predicted"/>
<dbReference type="Proteomes" id="UP000197783">
    <property type="component" value="Unassembled WGS sequence"/>
</dbReference>
<evidence type="ECO:0000313" key="3">
    <source>
        <dbReference type="Proteomes" id="UP000197783"/>
    </source>
</evidence>
<evidence type="ECO:0000313" key="2">
    <source>
        <dbReference type="EMBL" id="OWK29981.1"/>
    </source>
</evidence>
<name>A0A245ZJQ9_9SPHN</name>
<protein>
    <submittedName>
        <fullName evidence="2">Uncharacterized protein</fullName>
    </submittedName>
</protein>
<feature type="compositionally biased region" description="Basic and acidic residues" evidence="1">
    <location>
        <begin position="1"/>
        <end position="12"/>
    </location>
</feature>
<feature type="region of interest" description="Disordered" evidence="1">
    <location>
        <begin position="1"/>
        <end position="20"/>
    </location>
</feature>